<keyword evidence="1" id="KW-1133">Transmembrane helix</keyword>
<dbReference type="AlphaFoldDB" id="A0A4V5NY90"/>
<accession>A0A4V5NY90</accession>
<keyword evidence="1" id="KW-0812">Transmembrane</keyword>
<feature type="transmembrane region" description="Helical" evidence="1">
    <location>
        <begin position="122"/>
        <end position="141"/>
    </location>
</feature>
<feature type="transmembrane region" description="Helical" evidence="1">
    <location>
        <begin position="50"/>
        <end position="71"/>
    </location>
</feature>
<dbReference type="Proteomes" id="UP000305675">
    <property type="component" value="Unassembled WGS sequence"/>
</dbReference>
<comment type="caution">
    <text evidence="2">The sequence shown here is derived from an EMBL/GenBank/DDBJ whole genome shotgun (WGS) entry which is preliminary data.</text>
</comment>
<evidence type="ECO:0000256" key="1">
    <source>
        <dbReference type="SAM" id="Phobius"/>
    </source>
</evidence>
<feature type="transmembrane region" description="Helical" evidence="1">
    <location>
        <begin position="77"/>
        <end position="101"/>
    </location>
</feature>
<proteinExistence type="predicted"/>
<sequence>MPIAWDPETGFSNGMVVLQMLAAIAMAPIEAGLSYIGLKRAQSQPVTGNTVWAGLPHTAALVLISLLTGFINQLGFVLFFVLGLGLVALTSLANLFYLVNVDKRITPITAILESAKVMWKQLLPILGAYIVAVMLMVMSSMPMAIVMSGGEGAALTMMESIIAALVTLIGLAGAMTFFFQLKGVLYHQLFGETRQVEQPSNSNQSGDQNGSFEA</sequence>
<dbReference type="EMBL" id="SWCJ01000002">
    <property type="protein sequence ID" value="TKB57272.1"/>
    <property type="molecule type" value="Genomic_DNA"/>
</dbReference>
<dbReference type="OrthoDB" id="6397616at2"/>
<reference evidence="2 3" key="1">
    <citation type="submission" date="2019-04" db="EMBL/GenBank/DDBJ databases">
        <authorList>
            <person name="Hwang J.C."/>
        </authorList>
    </citation>
    <scope>NUCLEOTIDE SEQUENCE [LARGE SCALE GENOMIC DNA]</scope>
    <source>
        <strain evidence="2 3">IMCC35002</strain>
    </source>
</reference>
<feature type="transmembrane region" description="Helical" evidence="1">
    <location>
        <begin position="161"/>
        <end position="179"/>
    </location>
</feature>
<organism evidence="2 3">
    <name type="scientific">Ferrimonas aestuarii</name>
    <dbReference type="NCBI Taxonomy" id="2569539"/>
    <lineage>
        <taxon>Bacteria</taxon>
        <taxon>Pseudomonadati</taxon>
        <taxon>Pseudomonadota</taxon>
        <taxon>Gammaproteobacteria</taxon>
        <taxon>Alteromonadales</taxon>
        <taxon>Ferrimonadaceae</taxon>
        <taxon>Ferrimonas</taxon>
    </lineage>
</organism>
<gene>
    <name evidence="2" type="ORF">FCL42_03045</name>
</gene>
<keyword evidence="1" id="KW-0472">Membrane</keyword>
<evidence type="ECO:0000313" key="3">
    <source>
        <dbReference type="Proteomes" id="UP000305675"/>
    </source>
</evidence>
<name>A0A4V5NY90_9GAMM</name>
<feature type="transmembrane region" description="Helical" evidence="1">
    <location>
        <begin position="16"/>
        <end position="38"/>
    </location>
</feature>
<keyword evidence="3" id="KW-1185">Reference proteome</keyword>
<protein>
    <submittedName>
        <fullName evidence="2">Uncharacterized protein</fullName>
    </submittedName>
</protein>
<evidence type="ECO:0000313" key="2">
    <source>
        <dbReference type="EMBL" id="TKB57272.1"/>
    </source>
</evidence>